<accession>A0A9D9DNM9</accession>
<evidence type="ECO:0000256" key="3">
    <source>
        <dbReference type="ARBA" id="ARBA00022722"/>
    </source>
</evidence>
<protein>
    <recommendedName>
        <fullName evidence="6">Exodeoxyribonuclease VII small subunit</fullName>
        <ecNumber evidence="6">3.1.11.6</ecNumber>
    </recommendedName>
</protein>
<gene>
    <name evidence="7" type="primary">xseB</name>
    <name evidence="7" type="ORF">IAC68_05680</name>
</gene>
<dbReference type="Pfam" id="PF02609">
    <property type="entry name" value="Exonuc_VII_S"/>
    <property type="match status" value="1"/>
</dbReference>
<reference evidence="7" key="1">
    <citation type="submission" date="2020-10" db="EMBL/GenBank/DDBJ databases">
        <authorList>
            <person name="Gilroy R."/>
        </authorList>
    </citation>
    <scope>NUCLEOTIDE SEQUENCE</scope>
    <source>
        <strain evidence="7">15467</strain>
    </source>
</reference>
<evidence type="ECO:0000256" key="6">
    <source>
        <dbReference type="NCBIfam" id="TIGR01280"/>
    </source>
</evidence>
<evidence type="ECO:0000256" key="1">
    <source>
        <dbReference type="ARBA" id="ARBA00009998"/>
    </source>
</evidence>
<dbReference type="NCBIfam" id="TIGR01280">
    <property type="entry name" value="xseB"/>
    <property type="match status" value="1"/>
</dbReference>
<dbReference type="GO" id="GO:0008855">
    <property type="term" value="F:exodeoxyribonuclease VII activity"/>
    <property type="evidence" value="ECO:0007669"/>
    <property type="project" value="UniProtKB-UniRule"/>
</dbReference>
<name>A0A9D9DNM9_9BACT</name>
<keyword evidence="4 7" id="KW-0378">Hydrolase</keyword>
<dbReference type="GO" id="GO:0009318">
    <property type="term" value="C:exodeoxyribonuclease VII complex"/>
    <property type="evidence" value="ECO:0007669"/>
    <property type="project" value="UniProtKB-UniRule"/>
</dbReference>
<comment type="similarity">
    <text evidence="1">Belongs to the XseB family.</text>
</comment>
<evidence type="ECO:0000313" key="7">
    <source>
        <dbReference type="EMBL" id="MBO8429400.1"/>
    </source>
</evidence>
<proteinExistence type="inferred from homology"/>
<dbReference type="GO" id="GO:0006308">
    <property type="term" value="P:DNA catabolic process"/>
    <property type="evidence" value="ECO:0007669"/>
    <property type="project" value="UniProtKB-UniRule"/>
</dbReference>
<evidence type="ECO:0000256" key="2">
    <source>
        <dbReference type="ARBA" id="ARBA00022490"/>
    </source>
</evidence>
<dbReference type="InterPro" id="IPR003761">
    <property type="entry name" value="Exonuc_VII_S"/>
</dbReference>
<dbReference type="EC" id="3.1.11.6" evidence="6"/>
<dbReference type="Gene3D" id="1.10.287.1040">
    <property type="entry name" value="Exonuclease VII, small subunit"/>
    <property type="match status" value="1"/>
</dbReference>
<keyword evidence="3" id="KW-0540">Nuclease</keyword>
<dbReference type="SUPFAM" id="SSF116842">
    <property type="entry name" value="XseB-like"/>
    <property type="match status" value="1"/>
</dbReference>
<dbReference type="AlphaFoldDB" id="A0A9D9DNM9"/>
<sequence>MSYEEAVAQLEKVVGELEAPDINMDVAKERLGKAVELIDFCKKELAGYKKDFSAILDKEDEDENDE</sequence>
<reference evidence="7" key="2">
    <citation type="journal article" date="2021" name="PeerJ">
        <title>Extensive microbial diversity within the chicken gut microbiome revealed by metagenomics and culture.</title>
        <authorList>
            <person name="Gilroy R."/>
            <person name="Ravi A."/>
            <person name="Getino M."/>
            <person name="Pursley I."/>
            <person name="Horton D.L."/>
            <person name="Alikhan N.F."/>
            <person name="Baker D."/>
            <person name="Gharbi K."/>
            <person name="Hall N."/>
            <person name="Watson M."/>
            <person name="Adriaenssens E.M."/>
            <person name="Foster-Nyarko E."/>
            <person name="Jarju S."/>
            <person name="Secka A."/>
            <person name="Antonio M."/>
            <person name="Oren A."/>
            <person name="Chaudhuri R.R."/>
            <person name="La Ragione R."/>
            <person name="Hildebrand F."/>
            <person name="Pallen M.J."/>
        </authorList>
    </citation>
    <scope>NUCLEOTIDE SEQUENCE</scope>
    <source>
        <strain evidence="7">15467</strain>
    </source>
</reference>
<organism evidence="7 8">
    <name type="scientific">Candidatus Egerieousia excrementavium</name>
    <dbReference type="NCBI Taxonomy" id="2840778"/>
    <lineage>
        <taxon>Bacteria</taxon>
        <taxon>Pseudomonadati</taxon>
        <taxon>Bacteroidota</taxon>
        <taxon>Bacteroidia</taxon>
        <taxon>Bacteroidales</taxon>
        <taxon>Candidatus Egerieousia</taxon>
    </lineage>
</organism>
<dbReference type="Proteomes" id="UP000823635">
    <property type="component" value="Unassembled WGS sequence"/>
</dbReference>
<evidence type="ECO:0000256" key="4">
    <source>
        <dbReference type="ARBA" id="ARBA00022801"/>
    </source>
</evidence>
<keyword evidence="5" id="KW-0269">Exonuclease</keyword>
<evidence type="ECO:0000313" key="8">
    <source>
        <dbReference type="Proteomes" id="UP000823635"/>
    </source>
</evidence>
<comment type="caution">
    <text evidence="7">The sequence shown here is derived from an EMBL/GenBank/DDBJ whole genome shotgun (WGS) entry which is preliminary data.</text>
</comment>
<dbReference type="EMBL" id="JADINB010000127">
    <property type="protein sequence ID" value="MBO8429400.1"/>
    <property type="molecule type" value="Genomic_DNA"/>
</dbReference>
<keyword evidence="2" id="KW-0963">Cytoplasm</keyword>
<dbReference type="InterPro" id="IPR037004">
    <property type="entry name" value="Exonuc_VII_ssu_sf"/>
</dbReference>
<evidence type="ECO:0000256" key="5">
    <source>
        <dbReference type="ARBA" id="ARBA00022839"/>
    </source>
</evidence>